<feature type="transmembrane region" description="Helical" evidence="1">
    <location>
        <begin position="85"/>
        <end position="107"/>
    </location>
</feature>
<name>A0A2T1BX74_9CYAN</name>
<accession>A0A2T1BX74</accession>
<dbReference type="RefSeq" id="WP_106291660.1">
    <property type="nucleotide sequence ID" value="NZ_CAWNTC010000227.1"/>
</dbReference>
<protein>
    <submittedName>
        <fullName evidence="2">DUF4079 domain-containing protein</fullName>
    </submittedName>
</protein>
<comment type="caution">
    <text evidence="2">The sequence shown here is derived from an EMBL/GenBank/DDBJ whole genome shotgun (WGS) entry which is preliminary data.</text>
</comment>
<dbReference type="Pfam" id="PF13301">
    <property type="entry name" value="DUF4079"/>
    <property type="match status" value="1"/>
</dbReference>
<sequence>MDLPSFLWLWKIAAWSMGLAIVAYLILGISGSWISVRRQAGETEFGWLSTAHNLTGTILVALVLLLLGIGIVGTLGHYGNLAHSVHLPAGITVVLLVLLSAGSAAFITPESIWMRSLHVGVNIAMLLGLIWVSWTGWEVVQKYL</sequence>
<feature type="transmembrane region" description="Helical" evidence="1">
    <location>
        <begin position="12"/>
        <end position="36"/>
    </location>
</feature>
<keyword evidence="1" id="KW-1133">Transmembrane helix</keyword>
<proteinExistence type="predicted"/>
<reference evidence="2 3" key="1">
    <citation type="submission" date="2018-02" db="EMBL/GenBank/DDBJ databases">
        <authorList>
            <person name="Cohen D.B."/>
            <person name="Kent A.D."/>
        </authorList>
    </citation>
    <scope>NUCLEOTIDE SEQUENCE [LARGE SCALE GENOMIC DNA]</scope>
    <source>
        <strain evidence="2 3">CCAP 1448/3</strain>
    </source>
</reference>
<reference evidence="2 3" key="2">
    <citation type="submission" date="2018-03" db="EMBL/GenBank/DDBJ databases">
        <title>The ancient ancestry and fast evolution of plastids.</title>
        <authorList>
            <person name="Moore K.R."/>
            <person name="Magnabosco C."/>
            <person name="Momper L."/>
            <person name="Gold D.A."/>
            <person name="Bosak T."/>
            <person name="Fournier G.P."/>
        </authorList>
    </citation>
    <scope>NUCLEOTIDE SEQUENCE [LARGE SCALE GENOMIC DNA]</scope>
    <source>
        <strain evidence="2 3">CCAP 1448/3</strain>
    </source>
</reference>
<gene>
    <name evidence="2" type="ORF">C7B64_22630</name>
</gene>
<keyword evidence="1" id="KW-0812">Transmembrane</keyword>
<dbReference type="OrthoDB" id="465212at2"/>
<dbReference type="AlphaFoldDB" id="A0A2T1BX74"/>
<feature type="transmembrane region" description="Helical" evidence="1">
    <location>
        <begin position="119"/>
        <end position="137"/>
    </location>
</feature>
<evidence type="ECO:0000256" key="1">
    <source>
        <dbReference type="SAM" id="Phobius"/>
    </source>
</evidence>
<evidence type="ECO:0000313" key="2">
    <source>
        <dbReference type="EMBL" id="PSB00610.1"/>
    </source>
</evidence>
<organism evidence="2 3">
    <name type="scientific">Merismopedia glauca CCAP 1448/3</name>
    <dbReference type="NCBI Taxonomy" id="1296344"/>
    <lineage>
        <taxon>Bacteria</taxon>
        <taxon>Bacillati</taxon>
        <taxon>Cyanobacteriota</taxon>
        <taxon>Cyanophyceae</taxon>
        <taxon>Synechococcales</taxon>
        <taxon>Merismopediaceae</taxon>
        <taxon>Merismopedia</taxon>
    </lineage>
</organism>
<dbReference type="EMBL" id="PVWJ01000182">
    <property type="protein sequence ID" value="PSB00610.1"/>
    <property type="molecule type" value="Genomic_DNA"/>
</dbReference>
<feature type="transmembrane region" description="Helical" evidence="1">
    <location>
        <begin position="57"/>
        <end position="79"/>
    </location>
</feature>
<keyword evidence="3" id="KW-1185">Reference proteome</keyword>
<dbReference type="Proteomes" id="UP000238762">
    <property type="component" value="Unassembled WGS sequence"/>
</dbReference>
<keyword evidence="1" id="KW-0472">Membrane</keyword>
<dbReference type="InterPro" id="IPR025067">
    <property type="entry name" value="DUF4079"/>
</dbReference>
<evidence type="ECO:0000313" key="3">
    <source>
        <dbReference type="Proteomes" id="UP000238762"/>
    </source>
</evidence>